<reference evidence="2" key="1">
    <citation type="journal article" date="2019" name="Sci. Rep.">
        <title>Draft genome of Tanacetum cinerariifolium, the natural source of mosquito coil.</title>
        <authorList>
            <person name="Yamashiro T."/>
            <person name="Shiraishi A."/>
            <person name="Satake H."/>
            <person name="Nakayama K."/>
        </authorList>
    </citation>
    <scope>NUCLEOTIDE SEQUENCE</scope>
</reference>
<feature type="compositionally biased region" description="Basic and acidic residues" evidence="1">
    <location>
        <begin position="60"/>
        <end position="73"/>
    </location>
</feature>
<dbReference type="EMBL" id="BKCJ010541774">
    <property type="protein sequence ID" value="GFB05245.1"/>
    <property type="molecule type" value="Genomic_DNA"/>
</dbReference>
<gene>
    <name evidence="2" type="ORF">Tci_677216</name>
</gene>
<protein>
    <submittedName>
        <fullName evidence="2">Uncharacterized protein</fullName>
    </submittedName>
</protein>
<sequence>MLSISSQHVSKILPKIEKTVNEQLETEVLGRSSNSSMTSYVVAADLSEMELKKILIEKMESNKHREYADKDEQPSAGSDWGSKRRREGKEPESTSAPKEKATKTIGKSTQGSKSHQRTTSESALRKEPMQTTQDLEEPSQ</sequence>
<accession>A0A699KT96</accession>
<evidence type="ECO:0000256" key="1">
    <source>
        <dbReference type="SAM" id="MobiDB-lite"/>
    </source>
</evidence>
<organism evidence="2">
    <name type="scientific">Tanacetum cinerariifolium</name>
    <name type="common">Dalmatian daisy</name>
    <name type="synonym">Chrysanthemum cinerariifolium</name>
    <dbReference type="NCBI Taxonomy" id="118510"/>
    <lineage>
        <taxon>Eukaryota</taxon>
        <taxon>Viridiplantae</taxon>
        <taxon>Streptophyta</taxon>
        <taxon>Embryophyta</taxon>
        <taxon>Tracheophyta</taxon>
        <taxon>Spermatophyta</taxon>
        <taxon>Magnoliopsida</taxon>
        <taxon>eudicotyledons</taxon>
        <taxon>Gunneridae</taxon>
        <taxon>Pentapetalae</taxon>
        <taxon>asterids</taxon>
        <taxon>campanulids</taxon>
        <taxon>Asterales</taxon>
        <taxon>Asteraceae</taxon>
        <taxon>Asteroideae</taxon>
        <taxon>Anthemideae</taxon>
        <taxon>Anthemidinae</taxon>
        <taxon>Tanacetum</taxon>
    </lineage>
</organism>
<feature type="region of interest" description="Disordered" evidence="1">
    <location>
        <begin position="60"/>
        <end position="140"/>
    </location>
</feature>
<comment type="caution">
    <text evidence="2">The sequence shown here is derived from an EMBL/GenBank/DDBJ whole genome shotgun (WGS) entry which is preliminary data.</text>
</comment>
<feature type="compositionally biased region" description="Basic and acidic residues" evidence="1">
    <location>
        <begin position="87"/>
        <end position="102"/>
    </location>
</feature>
<dbReference type="AlphaFoldDB" id="A0A699KT96"/>
<name>A0A699KT96_TANCI</name>
<proteinExistence type="predicted"/>
<feature type="compositionally biased region" description="Polar residues" evidence="1">
    <location>
        <begin position="105"/>
        <end position="122"/>
    </location>
</feature>
<evidence type="ECO:0000313" key="2">
    <source>
        <dbReference type="EMBL" id="GFB05245.1"/>
    </source>
</evidence>